<dbReference type="Gene3D" id="3.40.50.1820">
    <property type="entry name" value="alpha/beta hydrolase"/>
    <property type="match status" value="1"/>
</dbReference>
<dbReference type="SUPFAM" id="SSF53474">
    <property type="entry name" value="alpha/beta-Hydrolases"/>
    <property type="match status" value="1"/>
</dbReference>
<evidence type="ECO:0000256" key="3">
    <source>
        <dbReference type="ARBA" id="ARBA00023098"/>
    </source>
</evidence>
<organism evidence="4 5">
    <name type="scientific">Sorangium cellulosum</name>
    <name type="common">Polyangium cellulosum</name>
    <dbReference type="NCBI Taxonomy" id="56"/>
    <lineage>
        <taxon>Bacteria</taxon>
        <taxon>Pseudomonadati</taxon>
        <taxon>Myxococcota</taxon>
        <taxon>Polyangia</taxon>
        <taxon>Polyangiales</taxon>
        <taxon>Polyangiaceae</taxon>
        <taxon>Sorangium</taxon>
    </lineage>
</organism>
<dbReference type="GO" id="GO:0003847">
    <property type="term" value="F:1-alkyl-2-acetylglycerophosphocholine esterase activity"/>
    <property type="evidence" value="ECO:0007669"/>
    <property type="project" value="TreeGrafter"/>
</dbReference>
<sequence>MIFPDGRLATFDARMLDRAFEDRVVPHLARDVCFALTQLAAVDRVDPRGVLTGRLDLERVGAFGLSLGGQVSAEACRIEPRLRACLSMDVWMPPSVVDAGLDRPTMWISRDAATMQREGWTPADIDRTLSTMRAVFDTLAAPGYLVLVPGMFHVDFSDASLVAPLGRRLGISGPFDPRRARRIVGAYSRAFFDRHLRGQPAPLLDGAPREFPEVLFDARVP</sequence>
<keyword evidence="1" id="KW-0378">Hydrolase</keyword>
<dbReference type="PANTHER" id="PTHR10272">
    <property type="entry name" value="PLATELET-ACTIVATING FACTOR ACETYLHYDROLASE"/>
    <property type="match status" value="1"/>
</dbReference>
<keyword evidence="2" id="KW-0442">Lipid degradation</keyword>
<accession>A0A150SE83</accession>
<proteinExistence type="predicted"/>
<dbReference type="GO" id="GO:0016042">
    <property type="term" value="P:lipid catabolic process"/>
    <property type="evidence" value="ECO:0007669"/>
    <property type="project" value="UniProtKB-KW"/>
</dbReference>
<evidence type="ECO:0000256" key="2">
    <source>
        <dbReference type="ARBA" id="ARBA00022963"/>
    </source>
</evidence>
<evidence type="ECO:0000256" key="1">
    <source>
        <dbReference type="ARBA" id="ARBA00022801"/>
    </source>
</evidence>
<evidence type="ECO:0000313" key="4">
    <source>
        <dbReference type="EMBL" id="KYF90700.1"/>
    </source>
</evidence>
<dbReference type="PANTHER" id="PTHR10272:SF0">
    <property type="entry name" value="PLATELET-ACTIVATING FACTOR ACETYLHYDROLASE"/>
    <property type="match status" value="1"/>
</dbReference>
<protein>
    <submittedName>
        <fullName evidence="4">Uncharacterized protein</fullName>
    </submittedName>
</protein>
<gene>
    <name evidence="4" type="ORF">BE18_36005</name>
</gene>
<comment type="caution">
    <text evidence="4">The sequence shown here is derived from an EMBL/GenBank/DDBJ whole genome shotgun (WGS) entry which is preliminary data.</text>
</comment>
<dbReference type="EMBL" id="JEMC01002100">
    <property type="protein sequence ID" value="KYF90700.1"/>
    <property type="molecule type" value="Genomic_DNA"/>
</dbReference>
<dbReference type="InterPro" id="IPR029058">
    <property type="entry name" value="AB_hydrolase_fold"/>
</dbReference>
<dbReference type="AlphaFoldDB" id="A0A150SE83"/>
<dbReference type="Pfam" id="PF03403">
    <property type="entry name" value="PAF-AH_p_II"/>
    <property type="match status" value="1"/>
</dbReference>
<dbReference type="Proteomes" id="UP000075515">
    <property type="component" value="Unassembled WGS sequence"/>
</dbReference>
<keyword evidence="3" id="KW-0443">Lipid metabolism</keyword>
<evidence type="ECO:0000313" key="5">
    <source>
        <dbReference type="Proteomes" id="UP000075515"/>
    </source>
</evidence>
<name>A0A150SE83_SORCE</name>
<reference evidence="4 5" key="1">
    <citation type="submission" date="2014-02" db="EMBL/GenBank/DDBJ databases">
        <title>The small core and large imbalanced accessory genome model reveals a collaborative survival strategy of Sorangium cellulosum strains in nature.</title>
        <authorList>
            <person name="Han K."/>
            <person name="Peng R."/>
            <person name="Blom J."/>
            <person name="Li Y.-Z."/>
        </authorList>
    </citation>
    <scope>NUCLEOTIDE SEQUENCE [LARGE SCALE GENOMIC DNA]</scope>
    <source>
        <strain evidence="4 5">So0149</strain>
    </source>
</reference>